<feature type="chain" id="PRO_5047400923" description="DUF4440 domain-containing protein" evidence="1">
    <location>
        <begin position="32"/>
        <end position="179"/>
    </location>
</feature>
<dbReference type="EMBL" id="BAAANY010000001">
    <property type="protein sequence ID" value="GAA1656981.1"/>
    <property type="molecule type" value="Genomic_DNA"/>
</dbReference>
<keyword evidence="3" id="KW-1185">Reference proteome</keyword>
<evidence type="ECO:0000313" key="3">
    <source>
        <dbReference type="Proteomes" id="UP001500618"/>
    </source>
</evidence>
<organism evidence="2 3">
    <name type="scientific">Fodinicola feengrottensis</name>
    <dbReference type="NCBI Taxonomy" id="435914"/>
    <lineage>
        <taxon>Bacteria</taxon>
        <taxon>Bacillati</taxon>
        <taxon>Actinomycetota</taxon>
        <taxon>Actinomycetes</taxon>
        <taxon>Mycobacteriales</taxon>
        <taxon>Fodinicola</taxon>
    </lineage>
</organism>
<comment type="caution">
    <text evidence="2">The sequence shown here is derived from an EMBL/GenBank/DDBJ whole genome shotgun (WGS) entry which is preliminary data.</text>
</comment>
<name>A0ABN2FR66_9ACTN</name>
<sequence>MVTAAQIMARTVTAAAAVVVLVGCNASPAQPDHPKPASPRETARQAAERSALAAYRDMWAAIAAAGLSSNAADPTLAKYAADPALGVITKKLASDKNSGRVTRGTYATNPVVTSVAPLTAPTKVDLRDCFDDTRWLRYRKDTGKLDDTPGGRHRTTAVVQDLGGWRVTSFALDDQVGSC</sequence>
<feature type="signal peptide" evidence="1">
    <location>
        <begin position="1"/>
        <end position="31"/>
    </location>
</feature>
<accession>A0ABN2FR66</accession>
<evidence type="ECO:0000313" key="2">
    <source>
        <dbReference type="EMBL" id="GAA1656981.1"/>
    </source>
</evidence>
<keyword evidence="1" id="KW-0732">Signal</keyword>
<gene>
    <name evidence="2" type="ORF">GCM10009765_03110</name>
</gene>
<evidence type="ECO:0000256" key="1">
    <source>
        <dbReference type="SAM" id="SignalP"/>
    </source>
</evidence>
<dbReference type="RefSeq" id="WP_163571939.1">
    <property type="nucleotide sequence ID" value="NZ_BAAANY010000001.1"/>
</dbReference>
<protein>
    <recommendedName>
        <fullName evidence="4">DUF4440 domain-containing protein</fullName>
    </recommendedName>
</protein>
<proteinExistence type="predicted"/>
<dbReference type="Proteomes" id="UP001500618">
    <property type="component" value="Unassembled WGS sequence"/>
</dbReference>
<evidence type="ECO:0008006" key="4">
    <source>
        <dbReference type="Google" id="ProtNLM"/>
    </source>
</evidence>
<reference evidence="2 3" key="1">
    <citation type="journal article" date="2019" name="Int. J. Syst. Evol. Microbiol.">
        <title>The Global Catalogue of Microorganisms (GCM) 10K type strain sequencing project: providing services to taxonomists for standard genome sequencing and annotation.</title>
        <authorList>
            <consortium name="The Broad Institute Genomics Platform"/>
            <consortium name="The Broad Institute Genome Sequencing Center for Infectious Disease"/>
            <person name="Wu L."/>
            <person name="Ma J."/>
        </authorList>
    </citation>
    <scope>NUCLEOTIDE SEQUENCE [LARGE SCALE GENOMIC DNA]</scope>
    <source>
        <strain evidence="2 3">JCM 14718</strain>
    </source>
</reference>